<name>A0A2N8Q2D4_ENTAV</name>
<gene>
    <name evidence="3" type="ORF">AUF17_10715</name>
</gene>
<organism evidence="3 4">
    <name type="scientific">Enterococcus avium</name>
    <name type="common">Streptococcus avium</name>
    <dbReference type="NCBI Taxonomy" id="33945"/>
    <lineage>
        <taxon>Bacteria</taxon>
        <taxon>Bacillati</taxon>
        <taxon>Bacillota</taxon>
        <taxon>Bacilli</taxon>
        <taxon>Lactobacillales</taxon>
        <taxon>Enterococcaceae</taxon>
        <taxon>Enterococcus</taxon>
    </lineage>
</organism>
<dbReference type="InterPro" id="IPR002347">
    <property type="entry name" value="SDR_fam"/>
</dbReference>
<evidence type="ECO:0000256" key="2">
    <source>
        <dbReference type="ARBA" id="ARBA00023002"/>
    </source>
</evidence>
<dbReference type="Pfam" id="PF13561">
    <property type="entry name" value="adh_short_C2"/>
    <property type="match status" value="1"/>
</dbReference>
<dbReference type="Gene3D" id="3.40.50.720">
    <property type="entry name" value="NAD(P)-binding Rossmann-like Domain"/>
    <property type="match status" value="1"/>
</dbReference>
<dbReference type="CDD" id="cd05233">
    <property type="entry name" value="SDR_c"/>
    <property type="match status" value="1"/>
</dbReference>
<dbReference type="EMBL" id="PDXQ01000001">
    <property type="protein sequence ID" value="TRZ34524.1"/>
    <property type="molecule type" value="Genomic_DNA"/>
</dbReference>
<dbReference type="InterPro" id="IPR051122">
    <property type="entry name" value="SDR_DHRS6-like"/>
</dbReference>
<evidence type="ECO:0000256" key="1">
    <source>
        <dbReference type="ARBA" id="ARBA00006484"/>
    </source>
</evidence>
<keyword evidence="2" id="KW-0560">Oxidoreductase</keyword>
<dbReference type="PANTHER" id="PTHR43477">
    <property type="entry name" value="DIHYDROANTICAPSIN 7-DEHYDROGENASE"/>
    <property type="match status" value="1"/>
</dbReference>
<dbReference type="PANTHER" id="PTHR43477:SF1">
    <property type="entry name" value="DIHYDROANTICAPSIN 7-DEHYDROGENASE"/>
    <property type="match status" value="1"/>
</dbReference>
<dbReference type="RefSeq" id="WP_102872511.1">
    <property type="nucleotide sequence ID" value="NZ_JAJCJG010000041.1"/>
</dbReference>
<dbReference type="Proteomes" id="UP000316316">
    <property type="component" value="Unassembled WGS sequence"/>
</dbReference>
<dbReference type="Pfam" id="PF00106">
    <property type="entry name" value="adh_short"/>
    <property type="match status" value="1"/>
</dbReference>
<dbReference type="AlphaFoldDB" id="A0A2N8Q2D4"/>
<dbReference type="PRINTS" id="PR00081">
    <property type="entry name" value="GDHRDH"/>
</dbReference>
<evidence type="ECO:0000313" key="3">
    <source>
        <dbReference type="EMBL" id="TRZ34524.1"/>
    </source>
</evidence>
<protein>
    <submittedName>
        <fullName evidence="3">SDR family oxidoreductase</fullName>
    </submittedName>
</protein>
<accession>A0A2N8Q2D4</accession>
<comment type="caution">
    <text evidence="3">The sequence shown here is derived from an EMBL/GenBank/DDBJ whole genome shotgun (WGS) entry which is preliminary data.</text>
</comment>
<reference evidence="3 4" key="1">
    <citation type="submission" date="2017-10" db="EMBL/GenBank/DDBJ databases">
        <title>FDA dAtabase for Regulatory Grade micrObial Sequences (FDA-ARGOS): Supporting development and validation of Infectious Disease Dx tests.</title>
        <authorList>
            <person name="Campos J."/>
            <person name="Goldberg B."/>
            <person name="Tallon L.J."/>
            <person name="Sadzewicz L."/>
            <person name="Sengamalay N."/>
            <person name="Ott S."/>
            <person name="Godinez A."/>
            <person name="Nagaraj S."/>
            <person name="Vyas G."/>
            <person name="Aluvathingal J."/>
            <person name="Nadendla S."/>
            <person name="Geyer C."/>
            <person name="Nandy P."/>
            <person name="Hobson J."/>
            <person name="Sichtig H."/>
        </authorList>
    </citation>
    <scope>NUCLEOTIDE SEQUENCE [LARGE SCALE GENOMIC DNA]</scope>
    <source>
        <strain evidence="3 4">FDAARGOS_185</strain>
    </source>
</reference>
<proteinExistence type="inferred from homology"/>
<comment type="similarity">
    <text evidence="1">Belongs to the short-chain dehydrogenases/reductases (SDR) family.</text>
</comment>
<evidence type="ECO:0000313" key="4">
    <source>
        <dbReference type="Proteomes" id="UP000316316"/>
    </source>
</evidence>
<sequence length="265" mass="28680">MLKDSIVMITGATSGIGLATTKEFLDQGATVIGIGRNFSRTKELGENFLPFKCDVTDEEQIKAAVAFAKEKFGKLDSLICNAGSAIVGTVEEVDSAEFERAFQLYVLHAALFTKYCVPLLRKSENPSITHTASVASFMIGDSVPYNVLKAALLNYTRQSAAALLNNNPADMFGRPKAVTEIDEGDNTFIRVNAVCPGLIRTNLMPDQAWEMLGTEAALKAIPSRRIGEDWEPAKLFAFLASAKASFITGATITIDGGWYTTHARV</sequence>
<dbReference type="SUPFAM" id="SSF51735">
    <property type="entry name" value="NAD(P)-binding Rossmann-fold domains"/>
    <property type="match status" value="1"/>
</dbReference>
<dbReference type="InterPro" id="IPR036291">
    <property type="entry name" value="NAD(P)-bd_dom_sf"/>
</dbReference>
<dbReference type="GO" id="GO:0016491">
    <property type="term" value="F:oxidoreductase activity"/>
    <property type="evidence" value="ECO:0007669"/>
    <property type="project" value="UniProtKB-KW"/>
</dbReference>